<comment type="caution">
    <text evidence="2">The sequence shown here is derived from an EMBL/GenBank/DDBJ whole genome shotgun (WGS) entry which is preliminary data.</text>
</comment>
<dbReference type="EMBL" id="JANTHZ010000005">
    <property type="protein sequence ID" value="MCS0496123.1"/>
    <property type="molecule type" value="Genomic_DNA"/>
</dbReference>
<gene>
    <name evidence="2" type="ORF">NVS89_13550</name>
</gene>
<proteinExistence type="predicted"/>
<accession>A0A9X2PLK3</accession>
<evidence type="ECO:0000256" key="1">
    <source>
        <dbReference type="SAM" id="SignalP"/>
    </source>
</evidence>
<keyword evidence="1" id="KW-0732">Signal</keyword>
<reference evidence="2" key="1">
    <citation type="submission" date="2022-08" db="EMBL/GenBank/DDBJ databases">
        <authorList>
            <person name="Li F."/>
        </authorList>
    </citation>
    <scope>NUCLEOTIDE SEQUENCE</scope>
    <source>
        <strain evidence="2">MQZ15Z-1</strain>
    </source>
</reference>
<sequence length="129" mass="14165">MALAKTLPLLAVLLAGGAFPAHAQAGITDLPGAVDIDPRIDPFPYDAHRSLRDYLKAVLPSRWWANEPQTSLGVLTALVHVPDGWKGNPTSALMNLCPPYENAIWRHVGRIDLVPFYRDARRATASCQR</sequence>
<organism evidence="2 3">
    <name type="scientific">Ancylobacter mangrovi</name>
    <dbReference type="NCBI Taxonomy" id="2972472"/>
    <lineage>
        <taxon>Bacteria</taxon>
        <taxon>Pseudomonadati</taxon>
        <taxon>Pseudomonadota</taxon>
        <taxon>Alphaproteobacteria</taxon>
        <taxon>Hyphomicrobiales</taxon>
        <taxon>Xanthobacteraceae</taxon>
        <taxon>Ancylobacter</taxon>
    </lineage>
</organism>
<dbReference type="RefSeq" id="WP_258733278.1">
    <property type="nucleotide sequence ID" value="NZ_JANTHZ010000005.1"/>
</dbReference>
<feature type="signal peptide" evidence="1">
    <location>
        <begin position="1"/>
        <end position="23"/>
    </location>
</feature>
<keyword evidence="3" id="KW-1185">Reference proteome</keyword>
<dbReference type="AlphaFoldDB" id="A0A9X2PLK3"/>
<protein>
    <submittedName>
        <fullName evidence="2">Uncharacterized protein</fullName>
    </submittedName>
</protein>
<dbReference type="Proteomes" id="UP001151088">
    <property type="component" value="Unassembled WGS sequence"/>
</dbReference>
<evidence type="ECO:0000313" key="3">
    <source>
        <dbReference type="Proteomes" id="UP001151088"/>
    </source>
</evidence>
<name>A0A9X2PLK3_9HYPH</name>
<evidence type="ECO:0000313" key="2">
    <source>
        <dbReference type="EMBL" id="MCS0496123.1"/>
    </source>
</evidence>
<feature type="chain" id="PRO_5040913631" evidence="1">
    <location>
        <begin position="24"/>
        <end position="129"/>
    </location>
</feature>